<evidence type="ECO:0000313" key="9">
    <source>
        <dbReference type="EMBL" id="WZP16571.1"/>
    </source>
</evidence>
<evidence type="ECO:0000313" key="10">
    <source>
        <dbReference type="Proteomes" id="UP001448858"/>
    </source>
</evidence>
<dbReference type="InterPro" id="IPR029063">
    <property type="entry name" value="SAM-dependent_MTases_sf"/>
</dbReference>
<dbReference type="SUPFAM" id="SSF53335">
    <property type="entry name" value="S-adenosyl-L-methionine-dependent methyltransferases"/>
    <property type="match status" value="1"/>
</dbReference>
<dbReference type="InterPro" id="IPR040758">
    <property type="entry name" value="PrmC_N"/>
</dbReference>
<evidence type="ECO:0000256" key="4">
    <source>
        <dbReference type="ARBA" id="ARBA00048391"/>
    </source>
</evidence>
<dbReference type="PANTHER" id="PTHR18895">
    <property type="entry name" value="HEMK METHYLTRANSFERASE"/>
    <property type="match status" value="1"/>
</dbReference>
<keyword evidence="10" id="KW-1185">Reference proteome</keyword>
<protein>
    <recommendedName>
        <fullName evidence="5">Release factor glutamine methyltransferase</fullName>
        <shortName evidence="5">RF MTase</shortName>
        <ecNumber evidence="5">2.1.1.297</ecNumber>
    </recommendedName>
    <alternativeName>
        <fullName evidence="5">N5-glutamine methyltransferase PrmC</fullName>
    </alternativeName>
    <alternativeName>
        <fullName evidence="5">Protein-(glutamine-N5) MTase PrmC</fullName>
    </alternativeName>
    <alternativeName>
        <fullName evidence="5">Protein-glutamine N-methyltransferase PrmC</fullName>
    </alternativeName>
</protein>
<organism evidence="9 10">
    <name type="scientific">Arthrobacter citreus</name>
    <dbReference type="NCBI Taxonomy" id="1670"/>
    <lineage>
        <taxon>Bacteria</taxon>
        <taxon>Bacillati</taxon>
        <taxon>Actinomycetota</taxon>
        <taxon>Actinomycetes</taxon>
        <taxon>Micrococcales</taxon>
        <taxon>Micrococcaceae</taxon>
        <taxon>Arthrobacter</taxon>
    </lineage>
</organism>
<evidence type="ECO:0000256" key="6">
    <source>
        <dbReference type="SAM" id="MobiDB-lite"/>
    </source>
</evidence>
<proteinExistence type="inferred from homology"/>
<feature type="binding site" evidence="5">
    <location>
        <position position="149"/>
    </location>
    <ligand>
        <name>S-adenosyl-L-methionine</name>
        <dbReference type="ChEBI" id="CHEBI:59789"/>
    </ligand>
</feature>
<dbReference type="RefSeq" id="WP_342024183.1">
    <property type="nucleotide sequence ID" value="NZ_CP151657.1"/>
</dbReference>
<dbReference type="EMBL" id="CP151657">
    <property type="protein sequence ID" value="WZP16571.1"/>
    <property type="molecule type" value="Genomic_DNA"/>
</dbReference>
<dbReference type="CDD" id="cd02440">
    <property type="entry name" value="AdoMet_MTases"/>
    <property type="match status" value="1"/>
</dbReference>
<sequence length="298" mass="31154">MESTTLAAALREAAAILAGAGVPTPAVDAELLAAHLLGVSRGRVKALAFTDAPVPPGYGELVAERAARIPLQHLTGTASFRYLELQVGPGVFVPRPETETVAQLAIDAARRFEADGTARVKVVDLGTGSGAIAAALATEVPEAEVHAVELSPLALAWARRNLDPLGVHLMHGDLRTALADANGTFDVVVSNPPYVPEDAVPNEPEAAVHDPAMALYGGGRDGLELPLAAARTAARLLHTAGYFVMEHAEVQAERIAALLAEEPCWQDVATHTDLNGRPRATSAVRTAHPPYDKGQIQA</sequence>
<dbReference type="InterPro" id="IPR004556">
    <property type="entry name" value="HemK-like"/>
</dbReference>
<dbReference type="Pfam" id="PF17827">
    <property type="entry name" value="PrmC_N"/>
    <property type="match status" value="1"/>
</dbReference>
<dbReference type="HAMAP" id="MF_02126">
    <property type="entry name" value="RF_methyltr_PrmC"/>
    <property type="match status" value="1"/>
</dbReference>
<dbReference type="NCBIfam" id="TIGR00536">
    <property type="entry name" value="hemK_fam"/>
    <property type="match status" value="1"/>
</dbReference>
<feature type="binding site" evidence="5">
    <location>
        <position position="191"/>
    </location>
    <ligand>
        <name>S-adenosyl-L-methionine</name>
        <dbReference type="ChEBI" id="CHEBI:59789"/>
    </ligand>
</feature>
<dbReference type="PROSITE" id="PS00092">
    <property type="entry name" value="N6_MTASE"/>
    <property type="match status" value="1"/>
</dbReference>
<evidence type="ECO:0000256" key="5">
    <source>
        <dbReference type="HAMAP-Rule" id="MF_02126"/>
    </source>
</evidence>
<feature type="domain" description="Methyltransferase small" evidence="7">
    <location>
        <begin position="118"/>
        <end position="199"/>
    </location>
</feature>
<feature type="binding site" evidence="5">
    <location>
        <begin position="191"/>
        <end position="194"/>
    </location>
    <ligand>
        <name>substrate</name>
    </ligand>
</feature>
<dbReference type="InterPro" id="IPR019874">
    <property type="entry name" value="RF_methyltr_PrmC"/>
</dbReference>
<name>A0ABZ2ZWM4_9MICC</name>
<dbReference type="Pfam" id="PF05175">
    <property type="entry name" value="MTS"/>
    <property type="match status" value="1"/>
</dbReference>
<evidence type="ECO:0000259" key="7">
    <source>
        <dbReference type="Pfam" id="PF05175"/>
    </source>
</evidence>
<dbReference type="GO" id="GO:0032259">
    <property type="term" value="P:methylation"/>
    <property type="evidence" value="ECO:0007669"/>
    <property type="project" value="UniProtKB-KW"/>
</dbReference>
<dbReference type="PANTHER" id="PTHR18895:SF74">
    <property type="entry name" value="MTRF1L RELEASE FACTOR GLUTAMINE METHYLTRANSFERASE"/>
    <property type="match status" value="1"/>
</dbReference>
<dbReference type="InterPro" id="IPR002052">
    <property type="entry name" value="DNA_methylase_N6_adenine_CS"/>
</dbReference>
<evidence type="ECO:0000259" key="8">
    <source>
        <dbReference type="Pfam" id="PF17827"/>
    </source>
</evidence>
<comment type="function">
    <text evidence="5">Methylates the class 1 translation termination release factors RF1/PrfA and RF2/PrfB on the glutamine residue of the universally conserved GGQ motif.</text>
</comment>
<dbReference type="GO" id="GO:0102559">
    <property type="term" value="F:peptide chain release factor N(5)-glutamine methyltransferase activity"/>
    <property type="evidence" value="ECO:0007669"/>
    <property type="project" value="UniProtKB-EC"/>
</dbReference>
<keyword evidence="1 5" id="KW-0489">Methyltransferase</keyword>
<dbReference type="InterPro" id="IPR050320">
    <property type="entry name" value="N5-glutamine_MTase"/>
</dbReference>
<dbReference type="NCBIfam" id="TIGR03534">
    <property type="entry name" value="RF_mod_PrmC"/>
    <property type="match status" value="1"/>
</dbReference>
<feature type="binding site" evidence="5">
    <location>
        <begin position="126"/>
        <end position="130"/>
    </location>
    <ligand>
        <name>S-adenosyl-L-methionine</name>
        <dbReference type="ChEBI" id="CHEBI:59789"/>
    </ligand>
</feature>
<dbReference type="Gene3D" id="3.40.50.150">
    <property type="entry name" value="Vaccinia Virus protein VP39"/>
    <property type="match status" value="1"/>
</dbReference>
<comment type="caution">
    <text evidence="5">Lacks conserved residue(s) required for the propagation of feature annotation.</text>
</comment>
<dbReference type="InterPro" id="IPR007848">
    <property type="entry name" value="Small_mtfrase_dom"/>
</dbReference>
<dbReference type="EC" id="2.1.1.297" evidence="5"/>
<evidence type="ECO:0000256" key="3">
    <source>
        <dbReference type="ARBA" id="ARBA00022691"/>
    </source>
</evidence>
<keyword evidence="3 5" id="KW-0949">S-adenosyl-L-methionine</keyword>
<evidence type="ECO:0000256" key="1">
    <source>
        <dbReference type="ARBA" id="ARBA00022603"/>
    </source>
</evidence>
<accession>A0ABZ2ZWM4</accession>
<gene>
    <name evidence="5 9" type="primary">prmC</name>
    <name evidence="9" type="ORF">AAE021_02980</name>
</gene>
<dbReference type="Proteomes" id="UP001448858">
    <property type="component" value="Chromosome"/>
</dbReference>
<comment type="catalytic activity">
    <reaction evidence="4 5">
        <text>L-glutaminyl-[peptide chain release factor] + S-adenosyl-L-methionine = N(5)-methyl-L-glutaminyl-[peptide chain release factor] + S-adenosyl-L-homocysteine + H(+)</text>
        <dbReference type="Rhea" id="RHEA:42896"/>
        <dbReference type="Rhea" id="RHEA-COMP:10271"/>
        <dbReference type="Rhea" id="RHEA-COMP:10272"/>
        <dbReference type="ChEBI" id="CHEBI:15378"/>
        <dbReference type="ChEBI" id="CHEBI:30011"/>
        <dbReference type="ChEBI" id="CHEBI:57856"/>
        <dbReference type="ChEBI" id="CHEBI:59789"/>
        <dbReference type="ChEBI" id="CHEBI:61891"/>
        <dbReference type="EC" id="2.1.1.297"/>
    </reaction>
</comment>
<feature type="region of interest" description="Disordered" evidence="6">
    <location>
        <begin position="271"/>
        <end position="298"/>
    </location>
</feature>
<feature type="domain" description="Release factor glutamine methyltransferase N-terminal" evidence="8">
    <location>
        <begin position="9"/>
        <end position="76"/>
    </location>
</feature>
<evidence type="ECO:0000256" key="2">
    <source>
        <dbReference type="ARBA" id="ARBA00022679"/>
    </source>
</evidence>
<keyword evidence="2 5" id="KW-0808">Transferase</keyword>
<comment type="similarity">
    <text evidence="5">Belongs to the protein N5-glutamine methyltransferase family. PrmC subfamily.</text>
</comment>
<reference evidence="9 10" key="1">
    <citation type="submission" date="2024-04" db="EMBL/GenBank/DDBJ databases">
        <title>Arthrobacter sp. from Plains bison fecal sample.</title>
        <authorList>
            <person name="Ruzzini A."/>
        </authorList>
    </citation>
    <scope>NUCLEOTIDE SEQUENCE [LARGE SCALE GENOMIC DNA]</scope>
    <source>
        <strain evidence="9 10">EINP1</strain>
    </source>
</reference>
<dbReference type="Gene3D" id="1.10.8.10">
    <property type="entry name" value="DNA helicase RuvA subunit, C-terminal domain"/>
    <property type="match status" value="1"/>
</dbReference>